<dbReference type="InterPro" id="IPR036462">
    <property type="entry name" value="Fumarylacetoacetase_N_sf"/>
</dbReference>
<feature type="binding site" evidence="11">
    <location>
        <position position="135"/>
    </location>
    <ligand>
        <name>substrate</name>
    </ligand>
</feature>
<feature type="binding site" evidence="12">
    <location>
        <position position="133"/>
    </location>
    <ligand>
        <name>Ca(2+)</name>
        <dbReference type="ChEBI" id="CHEBI:29108"/>
    </ligand>
</feature>
<evidence type="ECO:0000256" key="5">
    <source>
        <dbReference type="ARBA" id="ARBA00022801"/>
    </source>
</evidence>
<reference evidence="16 17" key="1">
    <citation type="submission" date="2015-06" db="EMBL/GenBank/DDBJ databases">
        <title>Talaromyces atroroseus IBT 11181 draft genome.</title>
        <authorList>
            <person name="Rasmussen K.B."/>
            <person name="Rasmussen S."/>
            <person name="Petersen B."/>
            <person name="Sicheritz-Ponten T."/>
            <person name="Mortensen U.H."/>
            <person name="Thrane U."/>
        </authorList>
    </citation>
    <scope>NUCLEOTIDE SEQUENCE [LARGE SCALE GENOMIC DNA]</scope>
    <source>
        <strain evidence="16 17">IBT 11181</strain>
    </source>
</reference>
<name>A0A1Q5Q7P4_TALAT</name>
<evidence type="ECO:0000256" key="4">
    <source>
        <dbReference type="ARBA" id="ARBA00022723"/>
    </source>
</evidence>
<dbReference type="EMBL" id="LFMY01000015">
    <property type="protein sequence ID" value="OKL56245.1"/>
    <property type="molecule type" value="Genomic_DNA"/>
</dbReference>
<proteinExistence type="inferred from homology"/>
<dbReference type="Pfam" id="PF09298">
    <property type="entry name" value="FAA_hydrolase_N"/>
    <property type="match status" value="1"/>
</dbReference>
<evidence type="ECO:0000256" key="11">
    <source>
        <dbReference type="PIRSR" id="PIRSR605959-2"/>
    </source>
</evidence>
<feature type="binding site" evidence="12">
    <location>
        <position position="243"/>
    </location>
    <ligand>
        <name>Ca(2+)</name>
        <dbReference type="ChEBI" id="CHEBI:29108"/>
    </ligand>
</feature>
<dbReference type="FunFam" id="2.30.30.230:FF:000001">
    <property type="entry name" value="Fumarylacetoacetase"/>
    <property type="match status" value="1"/>
</dbReference>
<evidence type="ECO:0000256" key="3">
    <source>
        <dbReference type="ARBA" id="ARBA00012094"/>
    </source>
</evidence>
<evidence type="ECO:0000313" key="17">
    <source>
        <dbReference type="Proteomes" id="UP000214365"/>
    </source>
</evidence>
<evidence type="ECO:0000256" key="1">
    <source>
        <dbReference type="ARBA" id="ARBA00004782"/>
    </source>
</evidence>
<keyword evidence="8 13" id="KW-0828">Tyrosine catabolism</keyword>
<keyword evidence="17" id="KW-1185">Reference proteome</keyword>
<feature type="binding site" evidence="11">
    <location>
        <position position="250"/>
    </location>
    <ligand>
        <name>substrate</name>
    </ligand>
</feature>
<dbReference type="GO" id="GO:1902000">
    <property type="term" value="P:homogentisate catabolic process"/>
    <property type="evidence" value="ECO:0007669"/>
    <property type="project" value="TreeGrafter"/>
</dbReference>
<evidence type="ECO:0000256" key="12">
    <source>
        <dbReference type="PIRSR" id="PIRSR605959-3"/>
    </source>
</evidence>
<feature type="domain" description="Fumarylacetoacetase N-terminal" evidence="15">
    <location>
        <begin position="16"/>
        <end position="125"/>
    </location>
</feature>
<dbReference type="GO" id="GO:0004334">
    <property type="term" value="F:fumarylacetoacetase activity"/>
    <property type="evidence" value="ECO:0007669"/>
    <property type="project" value="UniProtKB-UniRule"/>
</dbReference>
<dbReference type="FunFam" id="3.90.850.10:FF:000009">
    <property type="entry name" value="Fumarylacetoacetase"/>
    <property type="match status" value="1"/>
</dbReference>
<dbReference type="EC" id="3.7.1.2" evidence="3 13"/>
<feature type="binding site" evidence="12">
    <location>
        <position position="267"/>
    </location>
    <ligand>
        <name>Mg(2+)</name>
        <dbReference type="ChEBI" id="CHEBI:18420"/>
    </ligand>
</feature>
<comment type="catalytic activity">
    <reaction evidence="13">
        <text>4-fumarylacetoacetate + H2O = acetoacetate + fumarate + H(+)</text>
        <dbReference type="Rhea" id="RHEA:10244"/>
        <dbReference type="ChEBI" id="CHEBI:13705"/>
        <dbReference type="ChEBI" id="CHEBI:15377"/>
        <dbReference type="ChEBI" id="CHEBI:15378"/>
        <dbReference type="ChEBI" id="CHEBI:18034"/>
        <dbReference type="ChEBI" id="CHEBI:29806"/>
        <dbReference type="EC" id="3.7.1.2"/>
    </reaction>
</comment>
<dbReference type="SUPFAM" id="SSF56529">
    <property type="entry name" value="FAH"/>
    <property type="match status" value="1"/>
</dbReference>
<gene>
    <name evidence="16" type="ORF">UA08_08521</name>
</gene>
<feature type="binding site" evidence="11">
    <location>
        <position position="149"/>
    </location>
    <ligand>
        <name>substrate</name>
    </ligand>
</feature>
<evidence type="ECO:0000256" key="9">
    <source>
        <dbReference type="ARBA" id="ARBA00023232"/>
    </source>
</evidence>
<feature type="active site" description="Proton acceptor" evidence="10">
    <location>
        <position position="140"/>
    </location>
</feature>
<dbReference type="RefSeq" id="XP_020116366.1">
    <property type="nucleotide sequence ID" value="XM_020263418.1"/>
</dbReference>
<protein>
    <recommendedName>
        <fullName evidence="3 13">Fumarylacetoacetase</fullName>
        <ecNumber evidence="3 13">3.7.1.2</ecNumber>
    </recommendedName>
    <alternativeName>
        <fullName evidence="13">Fumarylacetoacetate hydrolase</fullName>
    </alternativeName>
</protein>
<dbReference type="Proteomes" id="UP000214365">
    <property type="component" value="Unassembled WGS sequence"/>
</dbReference>
<feature type="binding site" evidence="12">
    <location>
        <position position="263"/>
    </location>
    <ligand>
        <name>Mg(2+)</name>
        <dbReference type="ChEBI" id="CHEBI:18420"/>
    </ligand>
</feature>
<keyword evidence="4 12" id="KW-0479">Metal-binding</keyword>
<dbReference type="GO" id="GO:0046872">
    <property type="term" value="F:metal ion binding"/>
    <property type="evidence" value="ECO:0007669"/>
    <property type="project" value="UniProtKB-UniRule"/>
</dbReference>
<keyword evidence="9 13" id="KW-0585">Phenylalanine catabolism</keyword>
<keyword evidence="7 12" id="KW-0460">Magnesium</keyword>
<accession>A0A1Q5Q7P4</accession>
<dbReference type="GO" id="GO:0006572">
    <property type="term" value="P:L-tyrosine catabolic process"/>
    <property type="evidence" value="ECO:0007669"/>
    <property type="project" value="UniProtKB-UniRule"/>
</dbReference>
<comment type="caution">
    <text evidence="16">The sequence shown here is derived from an EMBL/GenBank/DDBJ whole genome shotgun (WGS) entry which is preliminary data.</text>
</comment>
<dbReference type="InterPro" id="IPR036663">
    <property type="entry name" value="Fumarylacetoacetase_C_sf"/>
</dbReference>
<keyword evidence="5 13" id="KW-0378">Hydrolase</keyword>
<dbReference type="Pfam" id="PF01557">
    <property type="entry name" value="FAA_hydrolase"/>
    <property type="match status" value="1"/>
</dbReference>
<evidence type="ECO:0000259" key="14">
    <source>
        <dbReference type="Pfam" id="PF01557"/>
    </source>
</evidence>
<dbReference type="NCBIfam" id="TIGR01266">
    <property type="entry name" value="fum_ac_acetase"/>
    <property type="match status" value="1"/>
</dbReference>
<dbReference type="AlphaFoldDB" id="A0A1Q5Q7P4"/>
<feature type="binding site" evidence="12">
    <location>
        <position position="209"/>
    </location>
    <ligand>
        <name>Ca(2+)</name>
        <dbReference type="ChEBI" id="CHEBI:29108"/>
    </ligand>
</feature>
<dbReference type="InterPro" id="IPR005959">
    <property type="entry name" value="Fumarylacetoacetase"/>
</dbReference>
<feature type="binding site" evidence="12">
    <location>
        <position position="211"/>
    </location>
    <ligand>
        <name>Ca(2+)</name>
        <dbReference type="ChEBI" id="CHEBI:29108"/>
    </ligand>
</feature>
<evidence type="ECO:0000256" key="8">
    <source>
        <dbReference type="ARBA" id="ARBA00022878"/>
    </source>
</evidence>
<keyword evidence="6 12" id="KW-0106">Calcium</keyword>
<comment type="similarity">
    <text evidence="2 13">Belongs to the FAH family.</text>
</comment>
<comment type="cofactor">
    <cofactor evidence="13">
        <name>Mg(2+)</name>
        <dbReference type="ChEBI" id="CHEBI:18420"/>
    </cofactor>
    <cofactor evidence="13">
        <name>Ca(2+)</name>
        <dbReference type="ChEBI" id="CHEBI:29108"/>
    </cofactor>
</comment>
<evidence type="ECO:0000256" key="10">
    <source>
        <dbReference type="PIRSR" id="PIRSR605959-1"/>
    </source>
</evidence>
<dbReference type="GeneID" id="31008277"/>
<dbReference type="UniPathway" id="UPA00139">
    <property type="reaction ID" value="UER00341"/>
</dbReference>
<evidence type="ECO:0000256" key="7">
    <source>
        <dbReference type="ARBA" id="ARBA00022842"/>
    </source>
</evidence>
<comment type="pathway">
    <text evidence="1 13">Amino-acid degradation; L-phenylalanine degradation; acetoacetate and fumarate from L-phenylalanine: step 6/6.</text>
</comment>
<evidence type="ECO:0000313" key="16">
    <source>
        <dbReference type="EMBL" id="OKL56245.1"/>
    </source>
</evidence>
<evidence type="ECO:0000256" key="6">
    <source>
        <dbReference type="ARBA" id="ARBA00022837"/>
    </source>
</evidence>
<dbReference type="GO" id="GO:0006559">
    <property type="term" value="P:L-phenylalanine catabolic process"/>
    <property type="evidence" value="ECO:0007669"/>
    <property type="project" value="UniProtKB-UniRule"/>
</dbReference>
<feature type="binding site" evidence="11">
    <location>
        <position position="363"/>
    </location>
    <ligand>
        <name>substrate</name>
    </ligand>
</feature>
<feature type="domain" description="Fumarylacetoacetase-like C-terminal" evidence="14">
    <location>
        <begin position="133"/>
        <end position="408"/>
    </location>
</feature>
<dbReference type="Gene3D" id="3.90.850.10">
    <property type="entry name" value="Fumarylacetoacetase-like, C-terminal domain"/>
    <property type="match status" value="1"/>
</dbReference>
<dbReference type="SUPFAM" id="SSF63433">
    <property type="entry name" value="Fumarylacetoacetate hydrolase, FAH, N-terminal domain"/>
    <property type="match status" value="1"/>
</dbReference>
<dbReference type="InterPro" id="IPR011234">
    <property type="entry name" value="Fumarylacetoacetase-like_C"/>
</dbReference>
<evidence type="ECO:0000256" key="2">
    <source>
        <dbReference type="ARBA" id="ARBA00010211"/>
    </source>
</evidence>
<dbReference type="PANTHER" id="PTHR43069:SF2">
    <property type="entry name" value="FUMARYLACETOACETASE"/>
    <property type="match status" value="1"/>
</dbReference>
<feature type="binding site" evidence="12">
    <location>
        <position position="243"/>
    </location>
    <ligand>
        <name>Mg(2+)</name>
        <dbReference type="ChEBI" id="CHEBI:18420"/>
    </ligand>
</feature>
<evidence type="ECO:0000256" key="13">
    <source>
        <dbReference type="RuleBase" id="RU366008"/>
    </source>
</evidence>
<dbReference type="OrthoDB" id="9971669at2759"/>
<sequence length="435" mass="47464">MASWLSIPVDSHFSLANIPFGIISTSKSSVPVPAIAIGNYALDLSTFTKAQGFSSLPSFHPHLDVFHQSTLNGFAALGRPVHRQVREYLQAVFKNDTPFPSVLKENAALQREALIPLSEVTNHLPLQIGDYTDFYAGRNHAFNLGCLFRGPENALQPNYNSLPVGYHGRASSVVVSGTPIVRPTGQILTNPTATPKIPVFMPCKRLDIELELAAFVSTGNKLGQPVPIDKAEDHIFGLVLMNDWSARDIQAWEYVPLGPFNAKNFATTITPWVVLIDALEPFRAQGLEPGNRDSLLPYLREKRPDNVFDIKLEFELRHSKEDAPTRISTTNATNLLYSFSQMLAHHTITGCNLRTGDLLGSGTISGKEPKTQGSLLEHTNGGKEPITLSDGTTKRIFLEDGDEVILRAVAGDVDGAYVGFGECIGSIAPAVNFTF</sequence>
<dbReference type="Gene3D" id="2.30.30.230">
    <property type="entry name" value="Fumarylacetoacetase, N-terminal domain"/>
    <property type="match status" value="1"/>
</dbReference>
<dbReference type="InterPro" id="IPR015377">
    <property type="entry name" value="Fumarylacetoacetase_N"/>
</dbReference>
<feature type="binding site" evidence="11">
    <location>
        <position position="254"/>
    </location>
    <ligand>
        <name>substrate</name>
    </ligand>
</feature>
<evidence type="ECO:0000259" key="15">
    <source>
        <dbReference type="Pfam" id="PF09298"/>
    </source>
</evidence>
<dbReference type="STRING" id="1441469.A0A1Q5Q7P4"/>
<dbReference type="PANTHER" id="PTHR43069">
    <property type="entry name" value="FUMARYLACETOACETASE"/>
    <property type="match status" value="1"/>
</dbReference>
<organism evidence="16 17">
    <name type="scientific">Talaromyces atroroseus</name>
    <dbReference type="NCBI Taxonomy" id="1441469"/>
    <lineage>
        <taxon>Eukaryota</taxon>
        <taxon>Fungi</taxon>
        <taxon>Dikarya</taxon>
        <taxon>Ascomycota</taxon>
        <taxon>Pezizomycotina</taxon>
        <taxon>Eurotiomycetes</taxon>
        <taxon>Eurotiomycetidae</taxon>
        <taxon>Eurotiales</taxon>
        <taxon>Trichocomaceae</taxon>
        <taxon>Talaromyces</taxon>
        <taxon>Talaromyces sect. Trachyspermi</taxon>
    </lineage>
</organism>